<evidence type="ECO:0000256" key="2">
    <source>
        <dbReference type="ARBA" id="ARBA00010059"/>
    </source>
</evidence>
<name>A0A9P6B7M2_9AGAM</name>
<organism evidence="7 8">
    <name type="scientific">Hydnum rufescens UP504</name>
    <dbReference type="NCBI Taxonomy" id="1448309"/>
    <lineage>
        <taxon>Eukaryota</taxon>
        <taxon>Fungi</taxon>
        <taxon>Dikarya</taxon>
        <taxon>Basidiomycota</taxon>
        <taxon>Agaricomycotina</taxon>
        <taxon>Agaricomycetes</taxon>
        <taxon>Cantharellales</taxon>
        <taxon>Hydnaceae</taxon>
        <taxon>Hydnum</taxon>
    </lineage>
</organism>
<dbReference type="GO" id="GO:0005672">
    <property type="term" value="C:transcription factor TFIIA complex"/>
    <property type="evidence" value="ECO:0007669"/>
    <property type="project" value="InterPro"/>
</dbReference>
<comment type="subcellular location">
    <subcellularLocation>
        <location evidence="1">Nucleus</location>
    </subcellularLocation>
</comment>
<keyword evidence="8" id="KW-1185">Reference proteome</keyword>
<evidence type="ECO:0000313" key="7">
    <source>
        <dbReference type="EMBL" id="KAF9519198.1"/>
    </source>
</evidence>
<comment type="similarity">
    <text evidence="2">Belongs to the TFIIA subunit 1 family.</text>
</comment>
<dbReference type="PANTHER" id="PTHR12694">
    <property type="entry name" value="TRANSCRIPTION INITIATION FACTOR IIA SUBUNIT 1"/>
    <property type="match status" value="1"/>
</dbReference>
<evidence type="ECO:0000256" key="1">
    <source>
        <dbReference type="ARBA" id="ARBA00004123"/>
    </source>
</evidence>
<feature type="region of interest" description="Disordered" evidence="6">
    <location>
        <begin position="67"/>
        <end position="202"/>
    </location>
</feature>
<protein>
    <recommendedName>
        <fullName evidence="5">Transcription initiation factor IIA large subunit</fullName>
    </recommendedName>
</protein>
<evidence type="ECO:0000256" key="5">
    <source>
        <dbReference type="ARBA" id="ARBA00074154"/>
    </source>
</evidence>
<gene>
    <name evidence="7" type="ORF">BS47DRAFT_1370813</name>
</gene>
<keyword evidence="4" id="KW-0539">Nucleus</keyword>
<dbReference type="CDD" id="cd07976">
    <property type="entry name" value="TFIIA_alpha_beta_like"/>
    <property type="match status" value="1"/>
</dbReference>
<evidence type="ECO:0000256" key="6">
    <source>
        <dbReference type="SAM" id="MobiDB-lite"/>
    </source>
</evidence>
<evidence type="ECO:0000313" key="8">
    <source>
        <dbReference type="Proteomes" id="UP000886523"/>
    </source>
</evidence>
<dbReference type="SUPFAM" id="SSF50784">
    <property type="entry name" value="Transcription factor IIA (TFIIA), beta-barrel domain"/>
    <property type="match status" value="1"/>
</dbReference>
<feature type="compositionally biased region" description="Acidic residues" evidence="6">
    <location>
        <begin position="187"/>
        <end position="196"/>
    </location>
</feature>
<dbReference type="GO" id="GO:0006367">
    <property type="term" value="P:transcription initiation at RNA polymerase II promoter"/>
    <property type="evidence" value="ECO:0007669"/>
    <property type="project" value="InterPro"/>
</dbReference>
<dbReference type="Gene3D" id="1.10.287.100">
    <property type="match status" value="1"/>
</dbReference>
<feature type="compositionally biased region" description="Low complexity" evidence="6">
    <location>
        <begin position="143"/>
        <end position="157"/>
    </location>
</feature>
<dbReference type="EMBL" id="MU128919">
    <property type="protein sequence ID" value="KAF9519198.1"/>
    <property type="molecule type" value="Genomic_DNA"/>
</dbReference>
<dbReference type="SMART" id="SM01371">
    <property type="entry name" value="TFIIA"/>
    <property type="match status" value="1"/>
</dbReference>
<sequence length="253" mass="27452">MSNKIVPTVYRNVVDDVMVNIRSEFEEFGVGEHVLQDLQSRWEVKIMRSNVAEFERSATLPSVGQNQLMYPSAAPPLPGPPQSSRYAPPPLDVPPPLAGPPPSLYQRGHTNGAGLNLSLPSHYGMDDNTPVKSETRIPQLDGPSASSRDSSVSSEGSPSPPTKPVPLPSLKVESATHVDDEAVIGSDLDDSDDEDNLAGGADDPVGGAKDIVFCTYDKVQRVKNKWKCVLKDGMVHLHGKDYLFSKCTGEFEW</sequence>
<proteinExistence type="inferred from homology"/>
<dbReference type="InterPro" id="IPR004855">
    <property type="entry name" value="TFIIA_asu/bsu"/>
</dbReference>
<dbReference type="AlphaFoldDB" id="A0A9P6B7M2"/>
<keyword evidence="3" id="KW-0804">Transcription</keyword>
<accession>A0A9P6B7M2</accession>
<dbReference type="OrthoDB" id="6275927at2759"/>
<feature type="compositionally biased region" description="Pro residues" evidence="6">
    <location>
        <begin position="158"/>
        <end position="167"/>
    </location>
</feature>
<evidence type="ECO:0000256" key="4">
    <source>
        <dbReference type="ARBA" id="ARBA00023242"/>
    </source>
</evidence>
<reference evidence="7" key="1">
    <citation type="journal article" date="2020" name="Nat. Commun.">
        <title>Large-scale genome sequencing of mycorrhizal fungi provides insights into the early evolution of symbiotic traits.</title>
        <authorList>
            <person name="Miyauchi S."/>
            <person name="Kiss E."/>
            <person name="Kuo A."/>
            <person name="Drula E."/>
            <person name="Kohler A."/>
            <person name="Sanchez-Garcia M."/>
            <person name="Morin E."/>
            <person name="Andreopoulos B."/>
            <person name="Barry K.W."/>
            <person name="Bonito G."/>
            <person name="Buee M."/>
            <person name="Carver A."/>
            <person name="Chen C."/>
            <person name="Cichocki N."/>
            <person name="Clum A."/>
            <person name="Culley D."/>
            <person name="Crous P.W."/>
            <person name="Fauchery L."/>
            <person name="Girlanda M."/>
            <person name="Hayes R.D."/>
            <person name="Keri Z."/>
            <person name="LaButti K."/>
            <person name="Lipzen A."/>
            <person name="Lombard V."/>
            <person name="Magnuson J."/>
            <person name="Maillard F."/>
            <person name="Murat C."/>
            <person name="Nolan M."/>
            <person name="Ohm R.A."/>
            <person name="Pangilinan J."/>
            <person name="Pereira M.F."/>
            <person name="Perotto S."/>
            <person name="Peter M."/>
            <person name="Pfister S."/>
            <person name="Riley R."/>
            <person name="Sitrit Y."/>
            <person name="Stielow J.B."/>
            <person name="Szollosi G."/>
            <person name="Zifcakova L."/>
            <person name="Stursova M."/>
            <person name="Spatafora J.W."/>
            <person name="Tedersoo L."/>
            <person name="Vaario L.M."/>
            <person name="Yamada A."/>
            <person name="Yan M."/>
            <person name="Wang P."/>
            <person name="Xu J."/>
            <person name="Bruns T."/>
            <person name="Baldrian P."/>
            <person name="Vilgalys R."/>
            <person name="Dunand C."/>
            <person name="Henrissat B."/>
            <person name="Grigoriev I.V."/>
            <person name="Hibbett D."/>
            <person name="Nagy L.G."/>
            <person name="Martin F.M."/>
        </authorList>
    </citation>
    <scope>NUCLEOTIDE SEQUENCE</scope>
    <source>
        <strain evidence="7">UP504</strain>
    </source>
</reference>
<dbReference type="Gene3D" id="2.30.18.10">
    <property type="entry name" value="Transcription factor IIA (TFIIA), beta-barrel domain"/>
    <property type="match status" value="1"/>
</dbReference>
<dbReference type="SUPFAM" id="SSF47396">
    <property type="entry name" value="Transcription factor IIA (TFIIA), alpha-helical domain"/>
    <property type="match status" value="1"/>
</dbReference>
<dbReference type="InterPro" id="IPR009088">
    <property type="entry name" value="TFIIA_b-brl"/>
</dbReference>
<dbReference type="PANTHER" id="PTHR12694:SF8">
    <property type="entry name" value="TRANSCRIPTION INITIATION FACTOR IIA SUBUNIT 1"/>
    <property type="match status" value="1"/>
</dbReference>
<dbReference type="FunFam" id="1.10.287.100:FF:000001">
    <property type="entry name" value="Transcription initiation factor IIA subunit"/>
    <property type="match status" value="1"/>
</dbReference>
<dbReference type="Proteomes" id="UP000886523">
    <property type="component" value="Unassembled WGS sequence"/>
</dbReference>
<dbReference type="Pfam" id="PF03153">
    <property type="entry name" value="TFIIA"/>
    <property type="match status" value="2"/>
</dbReference>
<comment type="caution">
    <text evidence="7">The sequence shown here is derived from an EMBL/GenBank/DDBJ whole genome shotgun (WGS) entry which is preliminary data.</text>
</comment>
<evidence type="ECO:0000256" key="3">
    <source>
        <dbReference type="ARBA" id="ARBA00023163"/>
    </source>
</evidence>
<feature type="compositionally biased region" description="Pro residues" evidence="6">
    <location>
        <begin position="73"/>
        <end position="103"/>
    </location>
</feature>